<dbReference type="EMBL" id="BAABHD010000068">
    <property type="protein sequence ID" value="GAA4462283.1"/>
    <property type="molecule type" value="Genomic_DNA"/>
</dbReference>
<evidence type="ECO:0000256" key="2">
    <source>
        <dbReference type="SAM" id="SignalP"/>
    </source>
</evidence>
<feature type="signal peptide" evidence="2">
    <location>
        <begin position="1"/>
        <end position="25"/>
    </location>
</feature>
<dbReference type="Proteomes" id="UP001501175">
    <property type="component" value="Unassembled WGS sequence"/>
</dbReference>
<dbReference type="SUPFAM" id="SSF89392">
    <property type="entry name" value="Prokaryotic lipoproteins and lipoprotein localization factors"/>
    <property type="match status" value="1"/>
</dbReference>
<dbReference type="RefSeq" id="WP_345246093.1">
    <property type="nucleotide sequence ID" value="NZ_BAABHD010000068.1"/>
</dbReference>
<protein>
    <recommendedName>
        <fullName evidence="5">Outer membrane lipoprotein-sorting protein</fullName>
    </recommendedName>
</protein>
<comment type="caution">
    <text evidence="3">The sequence shown here is derived from an EMBL/GenBank/DDBJ whole genome shotgun (WGS) entry which is preliminary data.</text>
</comment>
<organism evidence="3 4">
    <name type="scientific">Nibrella saemangeumensis</name>
    <dbReference type="NCBI Taxonomy" id="1084526"/>
    <lineage>
        <taxon>Bacteria</taxon>
        <taxon>Pseudomonadati</taxon>
        <taxon>Bacteroidota</taxon>
        <taxon>Cytophagia</taxon>
        <taxon>Cytophagales</taxon>
        <taxon>Spirosomataceae</taxon>
        <taxon>Nibrella</taxon>
    </lineage>
</organism>
<dbReference type="InterPro" id="IPR004564">
    <property type="entry name" value="OM_lipoprot_carrier_LolA-like"/>
</dbReference>
<gene>
    <name evidence="3" type="ORF">GCM10023189_38780</name>
</gene>
<dbReference type="PANTHER" id="PTHR35869:SF1">
    <property type="entry name" value="OUTER-MEMBRANE LIPOPROTEIN CARRIER PROTEIN"/>
    <property type="match status" value="1"/>
</dbReference>
<accession>A0ABP8N9J1</accession>
<evidence type="ECO:0000313" key="4">
    <source>
        <dbReference type="Proteomes" id="UP001501175"/>
    </source>
</evidence>
<sequence>MRKIALIFSLAVGMLGSAAATDAFAQKDKRAEAILDAMSKKYKAMPAYQAAFSYTAPGAKPYTGDLTVKDNKFRLKLAGQDVYNDGKTMYTYIKESNEVNVQDYDNSATGDFNPARIYSIYKEGYNYKHLKEQKQGGRTVDVIELTPEKKNTQISKVQINVDKADKSVRSWQITDKSGKVTNYTITSFTPNAKVADNYFVFDKSKFPGVEVVDLR</sequence>
<reference evidence="4" key="1">
    <citation type="journal article" date="2019" name="Int. J. Syst. Evol. Microbiol.">
        <title>The Global Catalogue of Microorganisms (GCM) 10K type strain sequencing project: providing services to taxonomists for standard genome sequencing and annotation.</title>
        <authorList>
            <consortium name="The Broad Institute Genomics Platform"/>
            <consortium name="The Broad Institute Genome Sequencing Center for Infectious Disease"/>
            <person name="Wu L."/>
            <person name="Ma J."/>
        </authorList>
    </citation>
    <scope>NUCLEOTIDE SEQUENCE [LARGE SCALE GENOMIC DNA]</scope>
    <source>
        <strain evidence="4">JCM 17927</strain>
    </source>
</reference>
<keyword evidence="4" id="KW-1185">Reference proteome</keyword>
<evidence type="ECO:0008006" key="5">
    <source>
        <dbReference type="Google" id="ProtNLM"/>
    </source>
</evidence>
<proteinExistence type="predicted"/>
<feature type="chain" id="PRO_5047358368" description="Outer membrane lipoprotein-sorting protein" evidence="2">
    <location>
        <begin position="26"/>
        <end position="215"/>
    </location>
</feature>
<dbReference type="InterPro" id="IPR029046">
    <property type="entry name" value="LolA/LolB/LppX"/>
</dbReference>
<dbReference type="CDD" id="cd16325">
    <property type="entry name" value="LolA"/>
    <property type="match status" value="1"/>
</dbReference>
<evidence type="ECO:0000256" key="1">
    <source>
        <dbReference type="ARBA" id="ARBA00022729"/>
    </source>
</evidence>
<evidence type="ECO:0000313" key="3">
    <source>
        <dbReference type="EMBL" id="GAA4462283.1"/>
    </source>
</evidence>
<dbReference type="Pfam" id="PF03548">
    <property type="entry name" value="LolA"/>
    <property type="match status" value="1"/>
</dbReference>
<dbReference type="PANTHER" id="PTHR35869">
    <property type="entry name" value="OUTER-MEMBRANE LIPOPROTEIN CARRIER PROTEIN"/>
    <property type="match status" value="1"/>
</dbReference>
<dbReference type="Gene3D" id="2.50.20.10">
    <property type="entry name" value="Lipoprotein localisation LolA/LolB/LppX"/>
    <property type="match status" value="1"/>
</dbReference>
<name>A0ABP8N9J1_9BACT</name>
<keyword evidence="1 2" id="KW-0732">Signal</keyword>